<keyword evidence="2" id="KW-0663">Pyridoxal phosphate</keyword>
<dbReference type="EMBL" id="BQXU01000012">
    <property type="protein sequence ID" value="GKT45488.1"/>
    <property type="molecule type" value="Genomic_DNA"/>
</dbReference>
<dbReference type="AlphaFoldDB" id="A0AA37P1X3"/>
<feature type="compositionally biased region" description="Low complexity" evidence="4">
    <location>
        <begin position="24"/>
        <end position="39"/>
    </location>
</feature>
<gene>
    <name evidence="5" type="ORF">ColSpa_05669</name>
</gene>
<dbReference type="SUPFAM" id="SSF53686">
    <property type="entry name" value="Tryptophan synthase beta subunit-like PLP-dependent enzymes"/>
    <property type="match status" value="1"/>
</dbReference>
<dbReference type="RefSeq" id="XP_049127838.1">
    <property type="nucleotide sequence ID" value="XM_049271881.1"/>
</dbReference>
<evidence type="ECO:0000313" key="6">
    <source>
        <dbReference type="Proteomes" id="UP001055115"/>
    </source>
</evidence>
<comment type="caution">
    <text evidence="5">The sequence shown here is derived from an EMBL/GenBank/DDBJ whole genome shotgun (WGS) entry which is preliminary data.</text>
</comment>
<name>A0AA37P1X3_9PEZI</name>
<comment type="cofactor">
    <cofactor evidence="1">
        <name>pyridoxal 5'-phosphate</name>
        <dbReference type="ChEBI" id="CHEBI:597326"/>
    </cofactor>
</comment>
<dbReference type="InterPro" id="IPR036052">
    <property type="entry name" value="TrpB-like_PALP_sf"/>
</dbReference>
<evidence type="ECO:0000256" key="2">
    <source>
        <dbReference type="ARBA" id="ARBA00022898"/>
    </source>
</evidence>
<dbReference type="GeneID" id="73326471"/>
<reference evidence="5 6" key="1">
    <citation type="submission" date="2022-03" db="EMBL/GenBank/DDBJ databases">
        <title>Genome data of Colletotrichum spp.</title>
        <authorList>
            <person name="Utami Y.D."/>
            <person name="Hiruma K."/>
        </authorList>
    </citation>
    <scope>NUCLEOTIDE SEQUENCE [LARGE SCALE GENOMIC DNA]</scope>
    <source>
        <strain evidence="5 6">MAFF 239500</strain>
    </source>
</reference>
<evidence type="ECO:0000313" key="5">
    <source>
        <dbReference type="EMBL" id="GKT45488.1"/>
    </source>
</evidence>
<dbReference type="InterPro" id="IPR050147">
    <property type="entry name" value="Ser/Thr_Dehydratase"/>
</dbReference>
<dbReference type="Gene3D" id="3.40.50.1100">
    <property type="match status" value="3"/>
</dbReference>
<evidence type="ECO:0008006" key="7">
    <source>
        <dbReference type="Google" id="ProtNLM"/>
    </source>
</evidence>
<keyword evidence="3" id="KW-0456">Lyase</keyword>
<dbReference type="PANTHER" id="PTHR48078">
    <property type="entry name" value="THREONINE DEHYDRATASE, MITOCHONDRIAL-RELATED"/>
    <property type="match status" value="1"/>
</dbReference>
<dbReference type="Proteomes" id="UP001055115">
    <property type="component" value="Unassembled WGS sequence"/>
</dbReference>
<evidence type="ECO:0000256" key="1">
    <source>
        <dbReference type="ARBA" id="ARBA00001933"/>
    </source>
</evidence>
<proteinExistence type="predicted"/>
<protein>
    <recommendedName>
        <fullName evidence="7">Tryptophan synthase beta chain-like PALP domain-containing protein</fullName>
    </recommendedName>
</protein>
<evidence type="ECO:0000256" key="4">
    <source>
        <dbReference type="SAM" id="MobiDB-lite"/>
    </source>
</evidence>
<sequence length="372" mass="39870">MFGRNLNAIKKPVPSSFEDHSTRCSRQPRQSSSPRRPATTPLAFCRAAKAALSVTVSELKAKRILAEADEVIFYGHDLAGATTEAIRIEELSAIGSMIGEPMVKYVSPYDDLHVAAGAGTLMSEAFEDAGAFDQVILPLRGGGLTAALVRPTQFADILDSHVDKVVEVSEDAVLAGIALSLRHQSLLIEGSSGAAIFAITHANSLLHDLRGKTLALLTGGNLSSNNVACALVADVADPTARQQNALRNITNPSNSNGALDKLARKAPVEGLLTSNGSAAVLKKNQVDASVTKAKTLPEGVMDGPCDGFDERIAILHNFVSHRRQLSRQLELDIDCLSEDVLGDMVARTQRMILELRDALVRREEPLWVLEEP</sequence>
<dbReference type="GO" id="GO:0006565">
    <property type="term" value="P:L-serine catabolic process"/>
    <property type="evidence" value="ECO:0007669"/>
    <property type="project" value="TreeGrafter"/>
</dbReference>
<feature type="region of interest" description="Disordered" evidence="4">
    <location>
        <begin position="11"/>
        <end position="39"/>
    </location>
</feature>
<organism evidence="5 6">
    <name type="scientific">Colletotrichum spaethianum</name>
    <dbReference type="NCBI Taxonomy" id="700344"/>
    <lineage>
        <taxon>Eukaryota</taxon>
        <taxon>Fungi</taxon>
        <taxon>Dikarya</taxon>
        <taxon>Ascomycota</taxon>
        <taxon>Pezizomycotina</taxon>
        <taxon>Sordariomycetes</taxon>
        <taxon>Hypocreomycetidae</taxon>
        <taxon>Glomerellales</taxon>
        <taxon>Glomerellaceae</taxon>
        <taxon>Colletotrichum</taxon>
        <taxon>Colletotrichum spaethianum species complex</taxon>
    </lineage>
</organism>
<dbReference type="GO" id="GO:0003941">
    <property type="term" value="F:L-serine ammonia-lyase activity"/>
    <property type="evidence" value="ECO:0007669"/>
    <property type="project" value="TreeGrafter"/>
</dbReference>
<keyword evidence="6" id="KW-1185">Reference proteome</keyword>
<accession>A0AA37P1X3</accession>
<dbReference type="GO" id="GO:0009097">
    <property type="term" value="P:isoleucine biosynthetic process"/>
    <property type="evidence" value="ECO:0007669"/>
    <property type="project" value="TreeGrafter"/>
</dbReference>
<evidence type="ECO:0000256" key="3">
    <source>
        <dbReference type="ARBA" id="ARBA00023239"/>
    </source>
</evidence>